<dbReference type="PANTHER" id="PTHR42973:SF39">
    <property type="entry name" value="FAD-BINDING PCMH-TYPE DOMAIN-CONTAINING PROTEIN"/>
    <property type="match status" value="1"/>
</dbReference>
<dbReference type="Gene3D" id="3.30.465.10">
    <property type="match status" value="1"/>
</dbReference>
<evidence type="ECO:0000256" key="4">
    <source>
        <dbReference type="ARBA" id="ARBA00022827"/>
    </source>
</evidence>
<dbReference type="Pfam" id="PF08031">
    <property type="entry name" value="BBE"/>
    <property type="match status" value="1"/>
</dbReference>
<evidence type="ECO:0000256" key="3">
    <source>
        <dbReference type="ARBA" id="ARBA00022630"/>
    </source>
</evidence>
<evidence type="ECO:0000256" key="1">
    <source>
        <dbReference type="ARBA" id="ARBA00001974"/>
    </source>
</evidence>
<evidence type="ECO:0000313" key="7">
    <source>
        <dbReference type="EMBL" id="MDR7083448.1"/>
    </source>
</evidence>
<dbReference type="Proteomes" id="UP001252243">
    <property type="component" value="Unassembled WGS sequence"/>
</dbReference>
<keyword evidence="5" id="KW-0560">Oxidoreductase</keyword>
<evidence type="ECO:0000256" key="5">
    <source>
        <dbReference type="ARBA" id="ARBA00023002"/>
    </source>
</evidence>
<organism evidence="7 8">
    <name type="scientific">Arthrobacter ginsengisoli</name>
    <dbReference type="NCBI Taxonomy" id="1356565"/>
    <lineage>
        <taxon>Bacteria</taxon>
        <taxon>Bacillati</taxon>
        <taxon>Actinomycetota</taxon>
        <taxon>Actinomycetes</taxon>
        <taxon>Micrococcales</taxon>
        <taxon>Micrococcaceae</taxon>
        <taxon>Arthrobacter</taxon>
    </lineage>
</organism>
<dbReference type="InterPro" id="IPR006094">
    <property type="entry name" value="Oxid_FAD_bind_N"/>
</dbReference>
<dbReference type="InterPro" id="IPR036318">
    <property type="entry name" value="FAD-bd_PCMH-like_sf"/>
</dbReference>
<dbReference type="Gene3D" id="3.40.462.20">
    <property type="match status" value="1"/>
</dbReference>
<dbReference type="EMBL" id="JAVDVQ010000011">
    <property type="protein sequence ID" value="MDR7083448.1"/>
    <property type="molecule type" value="Genomic_DNA"/>
</dbReference>
<reference evidence="7 8" key="1">
    <citation type="submission" date="2023-07" db="EMBL/GenBank/DDBJ databases">
        <title>Sorghum-associated microbial communities from plants grown in Nebraska, USA.</title>
        <authorList>
            <person name="Schachtman D."/>
        </authorList>
    </citation>
    <scope>NUCLEOTIDE SEQUENCE [LARGE SCALE GENOMIC DNA]</scope>
    <source>
        <strain evidence="7 8">BE167</strain>
    </source>
</reference>
<dbReference type="InterPro" id="IPR016166">
    <property type="entry name" value="FAD-bd_PCMH"/>
</dbReference>
<gene>
    <name evidence="7" type="ORF">J2X01_002742</name>
</gene>
<keyword evidence="8" id="KW-1185">Reference proteome</keyword>
<protein>
    <submittedName>
        <fullName evidence="7">FAD/FMN-containing dehydrogenase</fullName>
    </submittedName>
</protein>
<dbReference type="InterPro" id="IPR050416">
    <property type="entry name" value="FAD-linked_Oxidoreductase"/>
</dbReference>
<dbReference type="InterPro" id="IPR012951">
    <property type="entry name" value="BBE"/>
</dbReference>
<comment type="caution">
    <text evidence="7">The sequence shown here is derived from an EMBL/GenBank/DDBJ whole genome shotgun (WGS) entry which is preliminary data.</text>
</comment>
<evidence type="ECO:0000313" key="8">
    <source>
        <dbReference type="Proteomes" id="UP001252243"/>
    </source>
</evidence>
<dbReference type="PANTHER" id="PTHR42973">
    <property type="entry name" value="BINDING OXIDOREDUCTASE, PUTATIVE (AFU_ORTHOLOGUE AFUA_1G17690)-RELATED"/>
    <property type="match status" value="1"/>
</dbReference>
<sequence>MKWITPVDPGYDESRTLFNAMIDRRPAVIAPCSTPAEVAEALQYARDRSLAVAVRAGGHSVAGMSMNDGGLVVDVRPMKSVSVDPDARTVTAGAGLTCGEFDRATQEYGLALTGGRVSTTGLAGFTLGGGSGWLERAFGFACDDLISVDLVTAAGEQITASAAENPELFWALHGGGGNFGVATSFTFGLHRLGPKVHAGLLLWPGDAAPEISRGYRELALAAPNEECATILYLTVPPEPLMPPEMVNKMAVGVVYAYAGDAAEGAAHAKPYRELGPTVDLVEDIGYADFQCSLDDPPGKYNYWSADYHDELSDAALDIIIDSARNLPGPSSQQLIAHWGGAVGGPAATATPLLNRNASWVTHPFGLGDSPQGGQDAKAWVKRFRQDIAPYANGGVWLNFIGDEGQDRVRAAFGDENYARLSQVKREFDPENTFRGNQNIRPAES</sequence>
<feature type="domain" description="FAD-binding PCMH-type" evidence="6">
    <location>
        <begin position="21"/>
        <end position="192"/>
    </location>
</feature>
<comment type="similarity">
    <text evidence="2">Belongs to the oxygen-dependent FAD-linked oxidoreductase family.</text>
</comment>
<keyword evidence="3" id="KW-0285">Flavoprotein</keyword>
<dbReference type="InterPro" id="IPR016167">
    <property type="entry name" value="FAD-bd_PCMH_sub1"/>
</dbReference>
<evidence type="ECO:0000259" key="6">
    <source>
        <dbReference type="PROSITE" id="PS51387"/>
    </source>
</evidence>
<accession>A0ABU1UE22</accession>
<keyword evidence="4" id="KW-0274">FAD</keyword>
<dbReference type="RefSeq" id="WP_310058169.1">
    <property type="nucleotide sequence ID" value="NZ_JAVDVQ010000011.1"/>
</dbReference>
<dbReference type="Gene3D" id="3.30.43.10">
    <property type="entry name" value="Uridine Diphospho-n-acetylenolpyruvylglucosamine Reductase, domain 2"/>
    <property type="match status" value="1"/>
</dbReference>
<dbReference type="PROSITE" id="PS00862">
    <property type="entry name" value="OX2_COVAL_FAD"/>
    <property type="match status" value="1"/>
</dbReference>
<dbReference type="InterPro" id="IPR006093">
    <property type="entry name" value="Oxy_OxRdtase_FAD_BS"/>
</dbReference>
<comment type="cofactor">
    <cofactor evidence="1">
        <name>FAD</name>
        <dbReference type="ChEBI" id="CHEBI:57692"/>
    </cofactor>
</comment>
<dbReference type="Pfam" id="PF01565">
    <property type="entry name" value="FAD_binding_4"/>
    <property type="match status" value="1"/>
</dbReference>
<dbReference type="InterPro" id="IPR016169">
    <property type="entry name" value="FAD-bd_PCMH_sub2"/>
</dbReference>
<proteinExistence type="inferred from homology"/>
<dbReference type="SUPFAM" id="SSF56176">
    <property type="entry name" value="FAD-binding/transporter-associated domain-like"/>
    <property type="match status" value="1"/>
</dbReference>
<name>A0ABU1UE22_9MICC</name>
<dbReference type="PROSITE" id="PS51387">
    <property type="entry name" value="FAD_PCMH"/>
    <property type="match status" value="1"/>
</dbReference>
<evidence type="ECO:0000256" key="2">
    <source>
        <dbReference type="ARBA" id="ARBA00005466"/>
    </source>
</evidence>